<organism evidence="5">
    <name type="scientific">Anopheles coluzzii</name>
    <name type="common">African malaria mosquito</name>
    <dbReference type="NCBI Taxonomy" id="1518534"/>
    <lineage>
        <taxon>Eukaryota</taxon>
        <taxon>Metazoa</taxon>
        <taxon>Ecdysozoa</taxon>
        <taxon>Arthropoda</taxon>
        <taxon>Hexapoda</taxon>
        <taxon>Insecta</taxon>
        <taxon>Pterygota</taxon>
        <taxon>Neoptera</taxon>
        <taxon>Endopterygota</taxon>
        <taxon>Diptera</taxon>
        <taxon>Nematocera</taxon>
        <taxon>Culicoidea</taxon>
        <taxon>Culicidae</taxon>
        <taxon>Anophelinae</taxon>
        <taxon>Anopheles</taxon>
    </lineage>
</organism>
<dbReference type="PANTHER" id="PTHR43804">
    <property type="entry name" value="LD18447P"/>
    <property type="match status" value="1"/>
</dbReference>
<dbReference type="GO" id="GO:0003747">
    <property type="term" value="F:translation release factor activity"/>
    <property type="evidence" value="ECO:0007669"/>
    <property type="project" value="InterPro"/>
</dbReference>
<evidence type="ECO:0000256" key="2">
    <source>
        <dbReference type="ARBA" id="ARBA00022481"/>
    </source>
</evidence>
<dbReference type="SMART" id="SM00937">
    <property type="entry name" value="PCRF"/>
    <property type="match status" value="1"/>
</dbReference>
<dbReference type="FunFam" id="3.30.160.20:FF:000004">
    <property type="entry name" value="Peptide chain release factor 1"/>
    <property type="match status" value="1"/>
</dbReference>
<dbReference type="InterPro" id="IPR045853">
    <property type="entry name" value="Pep_chain_release_fac_I_sf"/>
</dbReference>
<dbReference type="InterPro" id="IPR050057">
    <property type="entry name" value="Prokaryotic/Mito_RF"/>
</dbReference>
<reference evidence="5" key="1">
    <citation type="submission" date="2022-08" db="UniProtKB">
        <authorList>
            <consortium name="EnsemblMetazoa"/>
        </authorList>
    </citation>
    <scope>IDENTIFICATION</scope>
</reference>
<evidence type="ECO:0000256" key="3">
    <source>
        <dbReference type="ARBA" id="ARBA00022917"/>
    </source>
</evidence>
<name>A0A8W7P6X1_ANOCL</name>
<dbReference type="PANTHER" id="PTHR43804:SF7">
    <property type="entry name" value="LD18447P"/>
    <property type="match status" value="1"/>
</dbReference>
<feature type="domain" description="Prokaryotic-type class I peptide chain release factors" evidence="4">
    <location>
        <begin position="753"/>
        <end position="769"/>
    </location>
</feature>
<evidence type="ECO:0000313" key="5">
    <source>
        <dbReference type="EnsemblMetazoa" id="ACOM026609-PA.1"/>
    </source>
</evidence>
<keyword evidence="2" id="KW-0488">Methylation</keyword>
<dbReference type="VEuPathDB" id="VectorBase:ACON2_040527"/>
<sequence>MAAGVCCEEGSATLGSLLGQTLRLLDDLLDRADHVEGHLRQMVELTVQDLGEALDGFLQRHQLAGVAGEHLGDLERLRQEALDLAGAGDRQLVLLGQLIHTQDGDDVLERLVVLQDLLHATGDVVVLGADDVRVHDTRGRIERIDRRVDAQLGDGTRQHGGGVQVSEGGGRSRIGQIVSGHVDGLHRRDGALLRGGNALLHATHVRGQGRLVTDGGRDTTQQGGHLRTGLGETEDVVDEQQHILTLLVAEVLGHGQAGQRNTGTGARRLVHLAVHQRDLGRLVLQRDDTTLNHLVVQIVTLAGALADAGKHGVATVRLGDVVDQLHDEYGLADAGTTEQADLAALRVRGQQVHHLDARHQDLLLDAHLDELGRLGVDRRRQVRVDRAALIDRLADHVNDATERLRPDRDTDGRTGVQHALPTHQTLRTVHGDGAHRVLTQMLRNLQHQPGAAALHLQRVQNRGQLLVELHVHDGTDDGHYLTLRSGRGIHRRLCRVGSKLTTSLQCNRLRTSPPIRRSLCQAAHPNGALFQISDDKIQKYLERLRLEYYALKVQEQRTRKDIQRMLLLSNVVEMYEQRKIIVDNLSSLKELKDDKDDEMVQLLKEEREAYGSILFRLDSEILNGILSMDDEEDYGSLIMEVTAGVGGQEAMLFARELFDMYCGYVEYKGWEVEMLQTEDTDIGGTRHATTVISGPDAYRYLKHEGGVHRVQRIPATEKSGRIHTSTVTVSIIPRPDDFQVELKEKDLKIETKRASGAGGQHVNTTDSAVRIVHLPTGIAVECQTERSQQKNREIAKQKLTAKLMQIELEARFSSTQALKKSQVGQSLRNEKIRTYNFNQDRITDHRIEGGTAHNLKGFLEGGEQLDDMIEKLRRSQRRKQLMDIINRECEQ</sequence>
<evidence type="ECO:0000256" key="1">
    <source>
        <dbReference type="ARBA" id="ARBA00010835"/>
    </source>
</evidence>
<accession>A0A8W7P6X1</accession>
<dbReference type="Pfam" id="PF03462">
    <property type="entry name" value="PCRF"/>
    <property type="match status" value="1"/>
</dbReference>
<comment type="similarity">
    <text evidence="1">Belongs to the prokaryotic/mitochondrial release factor family.</text>
</comment>
<dbReference type="SUPFAM" id="SSF75620">
    <property type="entry name" value="Release factor"/>
    <property type="match status" value="1"/>
</dbReference>
<dbReference type="Proteomes" id="UP000075882">
    <property type="component" value="Unassembled WGS sequence"/>
</dbReference>
<proteinExistence type="inferred from homology"/>
<dbReference type="AlphaFoldDB" id="A0A8W7P6X1"/>
<dbReference type="Pfam" id="PF00472">
    <property type="entry name" value="RF-1"/>
    <property type="match status" value="1"/>
</dbReference>
<protein>
    <recommendedName>
        <fullName evidence="4">Prokaryotic-type class I peptide chain release factors domain-containing protein</fullName>
    </recommendedName>
</protein>
<dbReference type="PROSITE" id="PS00745">
    <property type="entry name" value="RF_PROK_I"/>
    <property type="match status" value="1"/>
</dbReference>
<dbReference type="GO" id="GO:0005737">
    <property type="term" value="C:cytoplasm"/>
    <property type="evidence" value="ECO:0007669"/>
    <property type="project" value="UniProtKB-ARBA"/>
</dbReference>
<dbReference type="InterPro" id="IPR005139">
    <property type="entry name" value="PCRF"/>
</dbReference>
<dbReference type="InterPro" id="IPR000352">
    <property type="entry name" value="Pep_chain_release_fac_I"/>
</dbReference>
<keyword evidence="3" id="KW-0648">Protein biosynthesis</keyword>
<dbReference type="EnsemblMetazoa" id="ACOM026609-RA">
    <property type="protein sequence ID" value="ACOM026609-PA.1"/>
    <property type="gene ID" value="ACOM026609"/>
</dbReference>
<dbReference type="Gene3D" id="3.30.160.20">
    <property type="match status" value="1"/>
</dbReference>
<evidence type="ECO:0000259" key="4">
    <source>
        <dbReference type="PROSITE" id="PS00745"/>
    </source>
</evidence>
<dbReference type="Gene3D" id="3.30.70.1660">
    <property type="match status" value="1"/>
</dbReference>